<name>A0A396HAU8_MEDTR</name>
<evidence type="ECO:0000259" key="2">
    <source>
        <dbReference type="PROSITE" id="PS50102"/>
    </source>
</evidence>
<proteinExistence type="predicted"/>
<dbReference type="Proteomes" id="UP000265566">
    <property type="component" value="Chromosome 7"/>
</dbReference>
<accession>A0A396HAU8</accession>
<organism evidence="3 4">
    <name type="scientific">Medicago truncatula</name>
    <name type="common">Barrel medic</name>
    <name type="synonym">Medicago tribuloides</name>
    <dbReference type="NCBI Taxonomy" id="3880"/>
    <lineage>
        <taxon>Eukaryota</taxon>
        <taxon>Viridiplantae</taxon>
        <taxon>Streptophyta</taxon>
        <taxon>Embryophyta</taxon>
        <taxon>Tracheophyta</taxon>
        <taxon>Spermatophyta</taxon>
        <taxon>Magnoliopsida</taxon>
        <taxon>eudicotyledons</taxon>
        <taxon>Gunneridae</taxon>
        <taxon>Pentapetalae</taxon>
        <taxon>rosids</taxon>
        <taxon>fabids</taxon>
        <taxon>Fabales</taxon>
        <taxon>Fabaceae</taxon>
        <taxon>Papilionoideae</taxon>
        <taxon>50 kb inversion clade</taxon>
        <taxon>NPAAA clade</taxon>
        <taxon>Hologalegina</taxon>
        <taxon>IRL clade</taxon>
        <taxon>Trifolieae</taxon>
        <taxon>Medicago</taxon>
    </lineage>
</organism>
<dbReference type="Gramene" id="rna42728">
    <property type="protein sequence ID" value="RHN48057.1"/>
    <property type="gene ID" value="gene42728"/>
</dbReference>
<reference evidence="4" key="1">
    <citation type="journal article" date="2018" name="Nat. Plants">
        <title>Whole-genome landscape of Medicago truncatula symbiotic genes.</title>
        <authorList>
            <person name="Pecrix Y."/>
            <person name="Staton S.E."/>
            <person name="Sallet E."/>
            <person name="Lelandais-Briere C."/>
            <person name="Moreau S."/>
            <person name="Carrere S."/>
            <person name="Blein T."/>
            <person name="Jardinaud M.F."/>
            <person name="Latrasse D."/>
            <person name="Zouine M."/>
            <person name="Zahm M."/>
            <person name="Kreplak J."/>
            <person name="Mayjonade B."/>
            <person name="Satge C."/>
            <person name="Perez M."/>
            <person name="Cauet S."/>
            <person name="Marande W."/>
            <person name="Chantry-Darmon C."/>
            <person name="Lopez-Roques C."/>
            <person name="Bouchez O."/>
            <person name="Berard A."/>
            <person name="Debelle F."/>
            <person name="Munos S."/>
            <person name="Bendahmane A."/>
            <person name="Berges H."/>
            <person name="Niebel A."/>
            <person name="Buitink J."/>
            <person name="Frugier F."/>
            <person name="Benhamed M."/>
            <person name="Crespi M."/>
            <person name="Gouzy J."/>
            <person name="Gamas P."/>
        </authorList>
    </citation>
    <scope>NUCLEOTIDE SEQUENCE [LARGE SCALE GENOMIC DNA]</scope>
    <source>
        <strain evidence="4">cv. Jemalong A17</strain>
    </source>
</reference>
<keyword evidence="1" id="KW-0694">RNA-binding</keyword>
<protein>
    <submittedName>
        <fullName evidence="3">Putative nucleotide-binding alpha-beta plait domain-containing protein</fullName>
    </submittedName>
</protein>
<evidence type="ECO:0000256" key="1">
    <source>
        <dbReference type="PROSITE-ProRule" id="PRU00176"/>
    </source>
</evidence>
<dbReference type="Pfam" id="PF00076">
    <property type="entry name" value="RRM_1"/>
    <property type="match status" value="1"/>
</dbReference>
<sequence length="82" mass="9274">MKEGRILSVKVKKKHLKNGKNVSMGFGFVEFDSTETATSVCNDLQGTVLDGHALILLLCHVKNDGKVYKRKLRKIRVQLRCM</sequence>
<feature type="domain" description="RRM" evidence="2">
    <location>
        <begin position="1"/>
        <end position="54"/>
    </location>
</feature>
<dbReference type="Gene3D" id="3.30.70.330">
    <property type="match status" value="1"/>
</dbReference>
<dbReference type="GO" id="GO:0003723">
    <property type="term" value="F:RNA binding"/>
    <property type="evidence" value="ECO:0007669"/>
    <property type="project" value="UniProtKB-UniRule"/>
</dbReference>
<comment type="caution">
    <text evidence="3">The sequence shown here is derived from an EMBL/GenBank/DDBJ whole genome shotgun (WGS) entry which is preliminary data.</text>
</comment>
<evidence type="ECO:0000313" key="3">
    <source>
        <dbReference type="EMBL" id="RHN48057.1"/>
    </source>
</evidence>
<dbReference type="EMBL" id="PSQE01000007">
    <property type="protein sequence ID" value="RHN48057.1"/>
    <property type="molecule type" value="Genomic_DNA"/>
</dbReference>
<dbReference type="InterPro" id="IPR012677">
    <property type="entry name" value="Nucleotide-bd_a/b_plait_sf"/>
</dbReference>
<dbReference type="InterPro" id="IPR000504">
    <property type="entry name" value="RRM_dom"/>
</dbReference>
<evidence type="ECO:0000313" key="4">
    <source>
        <dbReference type="Proteomes" id="UP000265566"/>
    </source>
</evidence>
<dbReference type="PROSITE" id="PS50102">
    <property type="entry name" value="RRM"/>
    <property type="match status" value="1"/>
</dbReference>
<dbReference type="AlphaFoldDB" id="A0A396HAU8"/>
<gene>
    <name evidence="3" type="ORF">MtrunA17_Chr7g0259661</name>
</gene>
<dbReference type="SUPFAM" id="SSF54928">
    <property type="entry name" value="RNA-binding domain, RBD"/>
    <property type="match status" value="1"/>
</dbReference>
<dbReference type="InterPro" id="IPR035979">
    <property type="entry name" value="RBD_domain_sf"/>
</dbReference>